<protein>
    <submittedName>
        <fullName evidence="2">Uncharacterized protein</fullName>
    </submittedName>
</protein>
<evidence type="ECO:0000256" key="1">
    <source>
        <dbReference type="SAM" id="MobiDB-lite"/>
    </source>
</evidence>
<organism evidence="2 3">
    <name type="scientific">Mesorhizobium delmotii</name>
    <dbReference type="NCBI Taxonomy" id="1631247"/>
    <lineage>
        <taxon>Bacteria</taxon>
        <taxon>Pseudomonadati</taxon>
        <taxon>Pseudomonadota</taxon>
        <taxon>Alphaproteobacteria</taxon>
        <taxon>Hyphomicrobiales</taxon>
        <taxon>Phyllobacteriaceae</taxon>
        <taxon>Mesorhizobium</taxon>
    </lineage>
</organism>
<gene>
    <name evidence="2" type="ORF">BQ8482_430034</name>
</gene>
<reference evidence="3" key="1">
    <citation type="submission" date="2016-12" db="EMBL/GenBank/DDBJ databases">
        <authorList>
            <person name="Brunel B."/>
        </authorList>
    </citation>
    <scope>NUCLEOTIDE SEQUENCE [LARGE SCALE GENOMIC DNA]</scope>
</reference>
<dbReference type="Proteomes" id="UP000245698">
    <property type="component" value="Unassembled WGS sequence"/>
</dbReference>
<feature type="compositionally biased region" description="Basic and acidic residues" evidence="1">
    <location>
        <begin position="15"/>
        <end position="24"/>
    </location>
</feature>
<dbReference type="AlphaFoldDB" id="A0A2P9ATF2"/>
<keyword evidence="3" id="KW-1185">Reference proteome</keyword>
<evidence type="ECO:0000313" key="2">
    <source>
        <dbReference type="EMBL" id="SJM34443.1"/>
    </source>
</evidence>
<name>A0A2P9ATF2_9HYPH</name>
<dbReference type="EMBL" id="FUIG01000052">
    <property type="protein sequence ID" value="SJM34443.1"/>
    <property type="molecule type" value="Genomic_DNA"/>
</dbReference>
<sequence>MGVCVKPGFAPFRDLQAERGDDRNGSVYVDAHSPTEGPLLTFRASKPQVRQRPKADLTVSNAPPNRPFTYEPLPRESRHPC</sequence>
<feature type="region of interest" description="Disordered" evidence="1">
    <location>
        <begin position="15"/>
        <end position="81"/>
    </location>
</feature>
<accession>A0A2P9ATF2</accession>
<evidence type="ECO:0000313" key="3">
    <source>
        <dbReference type="Proteomes" id="UP000245698"/>
    </source>
</evidence>
<proteinExistence type="predicted"/>